<comment type="caution">
    <text evidence="3">The sequence shown here is derived from an EMBL/GenBank/DDBJ whole genome shotgun (WGS) entry which is preliminary data.</text>
</comment>
<feature type="region of interest" description="Disordered" evidence="1">
    <location>
        <begin position="1"/>
        <end position="152"/>
    </location>
</feature>
<proteinExistence type="predicted"/>
<feature type="compositionally biased region" description="Pro residues" evidence="1">
    <location>
        <begin position="82"/>
        <end position="91"/>
    </location>
</feature>
<feature type="compositionally biased region" description="Pro residues" evidence="1">
    <location>
        <begin position="100"/>
        <end position="123"/>
    </location>
</feature>
<evidence type="ECO:0000256" key="1">
    <source>
        <dbReference type="SAM" id="MobiDB-lite"/>
    </source>
</evidence>
<feature type="compositionally biased region" description="Pro residues" evidence="1">
    <location>
        <begin position="1"/>
        <end position="27"/>
    </location>
</feature>
<gene>
    <name evidence="3" type="ORF">JIG36_49185</name>
</gene>
<feature type="compositionally biased region" description="Low complexity" evidence="1">
    <location>
        <begin position="139"/>
        <end position="148"/>
    </location>
</feature>
<dbReference type="RefSeq" id="WP_203383839.1">
    <property type="nucleotide sequence ID" value="NZ_JAENHP010000036.1"/>
</dbReference>
<feature type="compositionally biased region" description="Low complexity" evidence="1">
    <location>
        <begin position="28"/>
        <end position="42"/>
    </location>
</feature>
<feature type="transmembrane region" description="Helical" evidence="2">
    <location>
        <begin position="162"/>
        <end position="186"/>
    </location>
</feature>
<reference evidence="3 4" key="1">
    <citation type="submission" date="2021-01" db="EMBL/GenBank/DDBJ databases">
        <title>Actinoplanes sp. nov. LDG1-06 isolated from lichen.</title>
        <authorList>
            <person name="Saeng-In P."/>
            <person name="Phongsopitanun W."/>
            <person name="Kanchanasin P."/>
            <person name="Yuki M."/>
            <person name="Kudo T."/>
            <person name="Ohkuma M."/>
            <person name="Tanasupawat S."/>
        </authorList>
    </citation>
    <scope>NUCLEOTIDE SEQUENCE [LARGE SCALE GENOMIC DNA]</scope>
    <source>
        <strain evidence="3 4">LDG1-06</strain>
    </source>
</reference>
<keyword evidence="2" id="KW-0812">Transmembrane</keyword>
<keyword evidence="4" id="KW-1185">Reference proteome</keyword>
<dbReference type="PRINTS" id="PR01217">
    <property type="entry name" value="PRICHEXTENSN"/>
</dbReference>
<accession>A0ABS2AWA3</accession>
<keyword evidence="2" id="KW-0472">Membrane</keyword>
<dbReference type="EMBL" id="JAENHP010000036">
    <property type="protein sequence ID" value="MBM2623496.1"/>
    <property type="molecule type" value="Genomic_DNA"/>
</dbReference>
<evidence type="ECO:0000313" key="4">
    <source>
        <dbReference type="Proteomes" id="UP000632138"/>
    </source>
</evidence>
<sequence length="276" mass="27640">MSDTVPPPGGTNPPPPDPTSAPAPAFPPAFSSPAFPAAVSPAPGQPAYGQPSYAPSPFGPQQQQPEQPGQPAYGQPSYAPSPFGPPQPQPQQPGQAGQPGFPPPGQGYPQPGYPPAPGHPQPGVPAGYPQSGMPGGYPQPGMAAGYPQPGAPAPKRRSVLKIVLMAVALGGILLVGLGIFGVSAIVSAAADPAKGAQVGDCLAASSSVADVGTTETSAEVVECGSVRAEYTVVARVEGESSPNSTACEKFFPGDEKYYVYGSTADGGYVLCLRPKG</sequence>
<name>A0ABS2AWA3_9ACTN</name>
<dbReference type="Proteomes" id="UP000632138">
    <property type="component" value="Unassembled WGS sequence"/>
</dbReference>
<organism evidence="3 4">
    <name type="scientific">Paractinoplanes ovalisporus</name>
    <dbReference type="NCBI Taxonomy" id="2810368"/>
    <lineage>
        <taxon>Bacteria</taxon>
        <taxon>Bacillati</taxon>
        <taxon>Actinomycetota</taxon>
        <taxon>Actinomycetes</taxon>
        <taxon>Micromonosporales</taxon>
        <taxon>Micromonosporaceae</taxon>
        <taxon>Paractinoplanes</taxon>
    </lineage>
</organism>
<evidence type="ECO:0000256" key="2">
    <source>
        <dbReference type="SAM" id="Phobius"/>
    </source>
</evidence>
<protein>
    <submittedName>
        <fullName evidence="3">Uncharacterized protein</fullName>
    </submittedName>
</protein>
<keyword evidence="2" id="KW-1133">Transmembrane helix</keyword>
<evidence type="ECO:0000313" key="3">
    <source>
        <dbReference type="EMBL" id="MBM2623496.1"/>
    </source>
</evidence>
<feature type="compositionally biased region" description="Low complexity" evidence="1">
    <location>
        <begin position="55"/>
        <end position="81"/>
    </location>
</feature>